<comment type="caution">
    <text evidence="1">The sequence shown here is derived from an EMBL/GenBank/DDBJ whole genome shotgun (WGS) entry which is preliminary data.</text>
</comment>
<proteinExistence type="predicted"/>
<name>A0A6A8GD51_9EURY</name>
<keyword evidence="2" id="KW-1185">Reference proteome</keyword>
<protein>
    <recommendedName>
        <fullName evidence="3">Monooxygenase</fullName>
    </recommendedName>
</protein>
<evidence type="ECO:0008006" key="3">
    <source>
        <dbReference type="Google" id="ProtNLM"/>
    </source>
</evidence>
<dbReference type="InterPro" id="IPR011008">
    <property type="entry name" value="Dimeric_a/b-barrel"/>
</dbReference>
<dbReference type="SUPFAM" id="SSF54909">
    <property type="entry name" value="Dimeric alpha+beta barrel"/>
    <property type="match status" value="1"/>
</dbReference>
<evidence type="ECO:0000313" key="2">
    <source>
        <dbReference type="Proteomes" id="UP000439022"/>
    </source>
</evidence>
<dbReference type="EMBL" id="WKJO01000001">
    <property type="protein sequence ID" value="MRX20749.1"/>
    <property type="molecule type" value="Genomic_DNA"/>
</dbReference>
<evidence type="ECO:0000313" key="1">
    <source>
        <dbReference type="EMBL" id="MRX20749.1"/>
    </source>
</evidence>
<dbReference type="RefSeq" id="WP_151161415.1">
    <property type="nucleotide sequence ID" value="NZ_WKJO01000001.1"/>
</dbReference>
<organism evidence="1 2">
    <name type="scientific">Haloferax litoreum</name>
    <dbReference type="NCBI Taxonomy" id="2666140"/>
    <lineage>
        <taxon>Archaea</taxon>
        <taxon>Methanobacteriati</taxon>
        <taxon>Methanobacteriota</taxon>
        <taxon>Stenosarchaea group</taxon>
        <taxon>Halobacteria</taxon>
        <taxon>Halobacteriales</taxon>
        <taxon>Haloferacaceae</taxon>
        <taxon>Haloferax</taxon>
    </lineage>
</organism>
<sequence>MEIVFITFESELRLEEVEARFRARTRQFRDMGGLLQKFYVHDEQRGRNGGIYVFDSEASRDALFESEIHANLRDAPDVHDLDIVTFHVLFPLYEFGDVSTPTDTQP</sequence>
<dbReference type="Gene3D" id="3.30.70.100">
    <property type="match status" value="1"/>
</dbReference>
<gene>
    <name evidence="1" type="ORF">GJR96_02065</name>
</gene>
<dbReference type="Pfam" id="PF08803">
    <property type="entry name" value="ydhR"/>
    <property type="match status" value="1"/>
</dbReference>
<reference evidence="1 2" key="1">
    <citation type="submission" date="2019-11" db="EMBL/GenBank/DDBJ databases">
        <title>Whole genome sequence of Haloferax sp. MBLA0076.</title>
        <authorList>
            <person name="Seo M.-J."/>
            <person name="Cho E.-S."/>
        </authorList>
    </citation>
    <scope>NUCLEOTIDE SEQUENCE [LARGE SCALE GENOMIC DNA]</scope>
    <source>
        <strain evidence="1 2">MBLA0076</strain>
    </source>
</reference>
<accession>A0A6A8GD51</accession>
<dbReference type="InterPro" id="IPR014910">
    <property type="entry name" value="YdhR"/>
</dbReference>
<dbReference type="AlphaFoldDB" id="A0A6A8GD51"/>
<dbReference type="Proteomes" id="UP000439022">
    <property type="component" value="Unassembled WGS sequence"/>
</dbReference>